<keyword evidence="2" id="KW-1185">Reference proteome</keyword>
<dbReference type="Proteomes" id="UP001208689">
    <property type="component" value="Chromosome"/>
</dbReference>
<gene>
    <name evidence="1" type="ORF">NEF87_002702</name>
</gene>
<name>A0ABY6HVN0_9ARCH</name>
<evidence type="ECO:0008006" key="3">
    <source>
        <dbReference type="Google" id="ProtNLM"/>
    </source>
</evidence>
<organism evidence="1 2">
    <name type="scientific">Candidatus Lokiarchaeum ossiferum</name>
    <dbReference type="NCBI Taxonomy" id="2951803"/>
    <lineage>
        <taxon>Archaea</taxon>
        <taxon>Promethearchaeati</taxon>
        <taxon>Promethearchaeota</taxon>
        <taxon>Promethearchaeia</taxon>
        <taxon>Promethearchaeales</taxon>
        <taxon>Promethearchaeaceae</taxon>
        <taxon>Candidatus Lokiarchaeum</taxon>
    </lineage>
</organism>
<dbReference type="EMBL" id="CP104013">
    <property type="protein sequence ID" value="UYP46417.1"/>
    <property type="molecule type" value="Genomic_DNA"/>
</dbReference>
<accession>A0ABY6HVN0</accession>
<evidence type="ECO:0000313" key="2">
    <source>
        <dbReference type="Proteomes" id="UP001208689"/>
    </source>
</evidence>
<reference evidence="1" key="1">
    <citation type="submission" date="2022-09" db="EMBL/GenBank/DDBJ databases">
        <title>Actin cytoskeleton and complex cell architecture in an #Asgard archaeon.</title>
        <authorList>
            <person name="Ponce Toledo R.I."/>
            <person name="Schleper C."/>
            <person name="Rodrigues Oliveira T."/>
            <person name="Wollweber F."/>
            <person name="Xu J."/>
            <person name="Rittmann S."/>
            <person name="Klingl A."/>
            <person name="Pilhofer M."/>
        </authorList>
    </citation>
    <scope>NUCLEOTIDE SEQUENCE</scope>
    <source>
        <strain evidence="1">B-35</strain>
    </source>
</reference>
<proteinExistence type="predicted"/>
<protein>
    <recommendedName>
        <fullName evidence="3">DUF4435 domain-containing protein</fullName>
    </recommendedName>
</protein>
<sequence>MNIIEILSSSNIEEVSLIFQSLLNRTPILIIGSDEFIVEELINSLTSFMPFRNILIFFDDFIHNDDYQALIENEEVDIETERNLFISFPNSVNKVINLTEIFFSWIVGCTDNERNRKVNEIIWNKFYINHDFFLKIDITDNKIKAEVIGRKFHPLDLTFERWLFQNAINRTEISIEKMKRVIAKSYKKSKISEADLEELMDFSFEELELKENILKKEIINFFQACKRTFSVLNRLKNIESFGFSTKISTRTIYSTIAYKFSSIGRILEFIEKNWKINFFTLLDAKKTSNFTDTFESLWG</sequence>
<evidence type="ECO:0000313" key="1">
    <source>
        <dbReference type="EMBL" id="UYP46417.1"/>
    </source>
</evidence>